<reference evidence="2" key="1">
    <citation type="submission" date="2020-03" db="EMBL/GenBank/DDBJ databases">
        <title>Complete genome sequence of sulfur-oxidizing bacterium skT11.</title>
        <authorList>
            <person name="Kanda M."/>
            <person name="Kojima H."/>
            <person name="Fukui M."/>
        </authorList>
    </citation>
    <scope>NUCLEOTIDE SEQUENCE [LARGE SCALE GENOMIC DNA]</scope>
    <source>
        <strain evidence="2">skT11</strain>
    </source>
</reference>
<organism evidence="1 2">
    <name type="scientific">Sulfurimicrobium lacus</name>
    <dbReference type="NCBI Taxonomy" id="2715678"/>
    <lineage>
        <taxon>Bacteria</taxon>
        <taxon>Pseudomonadati</taxon>
        <taxon>Pseudomonadota</taxon>
        <taxon>Betaproteobacteria</taxon>
        <taxon>Nitrosomonadales</taxon>
        <taxon>Sulfuricellaceae</taxon>
        <taxon>Sulfurimicrobium</taxon>
    </lineage>
</organism>
<dbReference type="AlphaFoldDB" id="A0A6F8V9T5"/>
<gene>
    <name evidence="1" type="ORF">SKTS_13540</name>
</gene>
<evidence type="ECO:0008006" key="3">
    <source>
        <dbReference type="Google" id="ProtNLM"/>
    </source>
</evidence>
<sequence>MTTRLASLVAQLTPGEKTFRLIPAGAFRSSDGSGRPKDVPAWYIDADDAVQVIARNAARKSSVVIDYEHQTLLSAQNGQPAPASGWVASMEWRDDGLYATADWTERAGAMIDKNEYRYISPVFSYDKTGRVLDVKLVGLTNNPGLDGLTDLAALSAHFSTQEESPMNELMERLRYLLNLPLTTTPEEMAGELDKIKVMITGAGAASLTAYLDTQTTQIAALKAASPDPAQFVPVGTMRDLQERVAALSAQINAGEVDTLVDAALTANRLFPAQEEWARNLGKTNIAALRGYLETAPEIAALTATQTGGKNLDGKSTNQSDVQLAVCKALGLSTEQFAAGKVE</sequence>
<dbReference type="Proteomes" id="UP000502260">
    <property type="component" value="Chromosome"/>
</dbReference>
<dbReference type="InterPro" id="IPR012106">
    <property type="entry name" value="Phage_Mu_Gp1"/>
</dbReference>
<accession>A0A6F8V9T5</accession>
<keyword evidence="2" id="KW-1185">Reference proteome</keyword>
<evidence type="ECO:0000313" key="1">
    <source>
        <dbReference type="EMBL" id="BCB26468.1"/>
    </source>
</evidence>
<dbReference type="PIRSF" id="PIRSF016624">
    <property type="entry name" value="Mu_prophg_I"/>
    <property type="match status" value="1"/>
</dbReference>
<protein>
    <recommendedName>
        <fullName evidence="3">Mu-like prophage FluMu I protein</fullName>
    </recommendedName>
</protein>
<dbReference type="RefSeq" id="WP_173062227.1">
    <property type="nucleotide sequence ID" value="NZ_AP022853.1"/>
</dbReference>
<dbReference type="EMBL" id="AP022853">
    <property type="protein sequence ID" value="BCB26468.1"/>
    <property type="molecule type" value="Genomic_DNA"/>
</dbReference>
<dbReference type="KEGG" id="slac:SKTS_13540"/>
<evidence type="ECO:0000313" key="2">
    <source>
        <dbReference type="Proteomes" id="UP000502260"/>
    </source>
</evidence>
<dbReference type="Pfam" id="PF10123">
    <property type="entry name" value="Mu-like_Pro"/>
    <property type="match status" value="1"/>
</dbReference>
<proteinExistence type="predicted"/>
<name>A0A6F8V9T5_9PROT</name>